<evidence type="ECO:0000256" key="7">
    <source>
        <dbReference type="ARBA" id="ARBA00022490"/>
    </source>
</evidence>
<keyword evidence="14" id="KW-0131">Cell cycle</keyword>
<evidence type="ECO:0000256" key="14">
    <source>
        <dbReference type="ARBA" id="ARBA00023306"/>
    </source>
</evidence>
<dbReference type="AlphaFoldDB" id="A0A433QPS4"/>
<keyword evidence="7" id="KW-0963">Cytoplasm</keyword>
<evidence type="ECO:0000256" key="8">
    <source>
        <dbReference type="ARBA" id="ARBA00022618"/>
    </source>
</evidence>
<dbReference type="EMBL" id="RBNJ01002616">
    <property type="protein sequence ID" value="RUS31774.1"/>
    <property type="molecule type" value="Genomic_DNA"/>
</dbReference>
<keyword evidence="11" id="KW-0995">Kinetochore</keyword>
<evidence type="ECO:0000256" key="15">
    <source>
        <dbReference type="ARBA" id="ARBA00023328"/>
    </source>
</evidence>
<dbReference type="PANTHER" id="PTHR28025">
    <property type="entry name" value="DASH COMPLEX SUBUNIT DAD1"/>
    <property type="match status" value="1"/>
</dbReference>
<organism evidence="17 18">
    <name type="scientific">Jimgerdemannia flammicorona</name>
    <dbReference type="NCBI Taxonomy" id="994334"/>
    <lineage>
        <taxon>Eukaryota</taxon>
        <taxon>Fungi</taxon>
        <taxon>Fungi incertae sedis</taxon>
        <taxon>Mucoromycota</taxon>
        <taxon>Mucoromycotina</taxon>
        <taxon>Endogonomycetes</taxon>
        <taxon>Endogonales</taxon>
        <taxon>Endogonaceae</taxon>
        <taxon>Jimgerdemannia</taxon>
    </lineage>
</organism>
<proteinExistence type="inferred from homology"/>
<dbReference type="GO" id="GO:0044732">
    <property type="term" value="C:mitotic spindle pole body"/>
    <property type="evidence" value="ECO:0007669"/>
    <property type="project" value="TreeGrafter"/>
</dbReference>
<evidence type="ECO:0000313" key="18">
    <source>
        <dbReference type="Proteomes" id="UP000274822"/>
    </source>
</evidence>
<evidence type="ECO:0000256" key="4">
    <source>
        <dbReference type="ARBA" id="ARBA00010146"/>
    </source>
</evidence>
<reference evidence="17 18" key="1">
    <citation type="journal article" date="2018" name="New Phytol.">
        <title>Phylogenomics of Endogonaceae and evolution of mycorrhizas within Mucoromycota.</title>
        <authorList>
            <person name="Chang Y."/>
            <person name="Desiro A."/>
            <person name="Na H."/>
            <person name="Sandor L."/>
            <person name="Lipzen A."/>
            <person name="Clum A."/>
            <person name="Barry K."/>
            <person name="Grigoriev I.V."/>
            <person name="Martin F.M."/>
            <person name="Stajich J.E."/>
            <person name="Smith M.E."/>
            <person name="Bonito G."/>
            <person name="Spatafora J.W."/>
        </authorList>
    </citation>
    <scope>NUCLEOTIDE SEQUENCE [LARGE SCALE GENOMIC DNA]</scope>
    <source>
        <strain evidence="17 18">AD002</strain>
    </source>
</reference>
<evidence type="ECO:0000256" key="16">
    <source>
        <dbReference type="ARBA" id="ARBA00030566"/>
    </source>
</evidence>
<evidence type="ECO:0000256" key="5">
    <source>
        <dbReference type="ARBA" id="ARBA00020261"/>
    </source>
</evidence>
<dbReference type="GO" id="GO:0005876">
    <property type="term" value="C:spindle microtubule"/>
    <property type="evidence" value="ECO:0007669"/>
    <property type="project" value="TreeGrafter"/>
</dbReference>
<evidence type="ECO:0000313" key="17">
    <source>
        <dbReference type="EMBL" id="RUS31774.1"/>
    </source>
</evidence>
<comment type="subcellular location">
    <subcellularLocation>
        <location evidence="3">Chromosome</location>
        <location evidence="3">Centromere</location>
        <location evidence="3">Kinetochore</location>
    </subcellularLocation>
    <subcellularLocation>
        <location evidence="2">Cytoplasm</location>
        <location evidence="2">Cytoskeleton</location>
        <location evidence="2">Spindle</location>
    </subcellularLocation>
    <subcellularLocation>
        <location evidence="1">Nucleus</location>
    </subcellularLocation>
</comment>
<evidence type="ECO:0000256" key="13">
    <source>
        <dbReference type="ARBA" id="ARBA00023242"/>
    </source>
</evidence>
<keyword evidence="15" id="KW-0137">Centromere</keyword>
<dbReference type="Pfam" id="PF08649">
    <property type="entry name" value="DASH_Dad1"/>
    <property type="match status" value="1"/>
</dbReference>
<keyword evidence="18" id="KW-1185">Reference proteome</keyword>
<evidence type="ECO:0000256" key="1">
    <source>
        <dbReference type="ARBA" id="ARBA00004123"/>
    </source>
</evidence>
<evidence type="ECO:0000256" key="6">
    <source>
        <dbReference type="ARBA" id="ARBA00022454"/>
    </source>
</evidence>
<dbReference type="InterPro" id="IPR013958">
    <property type="entry name" value="DASH_Dad1"/>
</dbReference>
<protein>
    <recommendedName>
        <fullName evidence="5">DASH complex subunit DAD1</fullName>
    </recommendedName>
    <alternativeName>
        <fullName evidence="16">Outer kinetochore protein DAD1</fullName>
    </alternativeName>
</protein>
<evidence type="ECO:0000256" key="12">
    <source>
        <dbReference type="ARBA" id="ARBA00023212"/>
    </source>
</evidence>
<name>A0A433QPS4_9FUNG</name>
<keyword evidence="12" id="KW-0206">Cytoskeleton</keyword>
<accession>A0A433QPS4</accession>
<gene>
    <name evidence="17" type="ORF">BC938DRAFT_477107</name>
</gene>
<evidence type="ECO:0000256" key="2">
    <source>
        <dbReference type="ARBA" id="ARBA00004186"/>
    </source>
</evidence>
<evidence type="ECO:0000256" key="9">
    <source>
        <dbReference type="ARBA" id="ARBA00022701"/>
    </source>
</evidence>
<keyword evidence="6" id="KW-0158">Chromosome</keyword>
<keyword evidence="9" id="KW-0493">Microtubule</keyword>
<evidence type="ECO:0000256" key="3">
    <source>
        <dbReference type="ARBA" id="ARBA00004629"/>
    </source>
</evidence>
<dbReference type="GO" id="GO:0051301">
    <property type="term" value="P:cell division"/>
    <property type="evidence" value="ECO:0007669"/>
    <property type="project" value="UniProtKB-KW"/>
</dbReference>
<dbReference type="GO" id="GO:0051010">
    <property type="term" value="F:microtubule plus-end binding"/>
    <property type="evidence" value="ECO:0007669"/>
    <property type="project" value="TreeGrafter"/>
</dbReference>
<dbReference type="PANTHER" id="PTHR28025:SF1">
    <property type="entry name" value="DASH COMPLEX SUBUNIT DAD1"/>
    <property type="match status" value="1"/>
</dbReference>
<evidence type="ECO:0000256" key="10">
    <source>
        <dbReference type="ARBA" id="ARBA00022776"/>
    </source>
</evidence>
<keyword evidence="8" id="KW-0132">Cell division</keyword>
<dbReference type="GO" id="GO:0042729">
    <property type="term" value="C:DASH complex"/>
    <property type="evidence" value="ECO:0007669"/>
    <property type="project" value="InterPro"/>
</dbReference>
<comment type="similarity">
    <text evidence="4">Belongs to the DASH complex DAD1 family.</text>
</comment>
<comment type="caution">
    <text evidence="17">The sequence shown here is derived from an EMBL/GenBank/DDBJ whole genome shotgun (WGS) entry which is preliminary data.</text>
</comment>
<dbReference type="Proteomes" id="UP000274822">
    <property type="component" value="Unassembled WGS sequence"/>
</dbReference>
<keyword evidence="10" id="KW-0498">Mitosis</keyword>
<keyword evidence="13" id="KW-0539">Nucleus</keyword>
<sequence length="73" mass="8170">MDSRTVFEKERDNLVDQVAQGLEQVIANMSLLNRNLETIITIGRDFENVASLWSNFQAAIVTNKDGSNEEGNV</sequence>
<dbReference type="GO" id="GO:0072686">
    <property type="term" value="C:mitotic spindle"/>
    <property type="evidence" value="ECO:0007669"/>
    <property type="project" value="InterPro"/>
</dbReference>
<evidence type="ECO:0000256" key="11">
    <source>
        <dbReference type="ARBA" id="ARBA00022838"/>
    </source>
</evidence>